<dbReference type="EMBL" id="MU251359">
    <property type="protein sequence ID" value="KAG9239330.1"/>
    <property type="molecule type" value="Genomic_DNA"/>
</dbReference>
<proteinExistence type="predicted"/>
<protein>
    <recommendedName>
        <fullName evidence="1">DUF7730 domain-containing protein</fullName>
    </recommendedName>
</protein>
<comment type="caution">
    <text evidence="2">The sequence shown here is derived from an EMBL/GenBank/DDBJ whole genome shotgun (WGS) entry which is preliminary data.</text>
</comment>
<dbReference type="PANTHER" id="PTHR38790">
    <property type="entry name" value="2EXR DOMAIN-CONTAINING PROTEIN-RELATED"/>
    <property type="match status" value="1"/>
</dbReference>
<evidence type="ECO:0000259" key="1">
    <source>
        <dbReference type="Pfam" id="PF24864"/>
    </source>
</evidence>
<evidence type="ECO:0000313" key="2">
    <source>
        <dbReference type="EMBL" id="KAG9239330.1"/>
    </source>
</evidence>
<accession>A0A9P7YU98</accession>
<dbReference type="OrthoDB" id="3554799at2759"/>
<keyword evidence="3" id="KW-1185">Reference proteome</keyword>
<dbReference type="Pfam" id="PF24864">
    <property type="entry name" value="DUF7730"/>
    <property type="match status" value="1"/>
</dbReference>
<dbReference type="InterPro" id="IPR056632">
    <property type="entry name" value="DUF7730"/>
</dbReference>
<feature type="domain" description="DUF7730" evidence="1">
    <location>
        <begin position="72"/>
        <end position="197"/>
    </location>
</feature>
<dbReference type="AlphaFoldDB" id="A0A9P7YU98"/>
<organism evidence="2 3">
    <name type="scientific">Amylocarpus encephaloides</name>
    <dbReference type="NCBI Taxonomy" id="45428"/>
    <lineage>
        <taxon>Eukaryota</taxon>
        <taxon>Fungi</taxon>
        <taxon>Dikarya</taxon>
        <taxon>Ascomycota</taxon>
        <taxon>Pezizomycotina</taxon>
        <taxon>Leotiomycetes</taxon>
        <taxon>Helotiales</taxon>
        <taxon>Helotiales incertae sedis</taxon>
        <taxon>Amylocarpus</taxon>
    </lineage>
</organism>
<evidence type="ECO:0000313" key="3">
    <source>
        <dbReference type="Proteomes" id="UP000824998"/>
    </source>
</evidence>
<name>A0A9P7YU98_9HELO</name>
<gene>
    <name evidence="2" type="ORF">BJ875DRAFT_448395</name>
</gene>
<dbReference type="Proteomes" id="UP000824998">
    <property type="component" value="Unassembled WGS sequence"/>
</dbReference>
<sequence length="331" mass="38302">MMIVGWIRPRWCSSGRDLRPKYPTDITKRRQKFGKNVKLDKWTPRRAKKGGKVENATPIHSNAWAASILPQDCLLLSLPVEVRQQIYGYLFNETIVPRICSYSFIDFGKPCINAYHRVSNTMKPLVSYTVVRQVSQITTLAKSLSLVSRRVYLDTRYYLYQHTMFRFENHYYLKTYFSHVSTFKVNMLRNIQIWHISGRGDVKIPRPLLKRLSTLPSLRLLEFIVTIHPHWVHGTPQFDRPIVDTLAKADWSLFQQSGLRTIRFQFDTTWNDGYRSCLEKIDFESPTWKGFVAGVQRDSGVNVPAVSIVEFDREVRESGTGRGPSGAGIPI</sequence>
<reference evidence="2" key="1">
    <citation type="journal article" date="2021" name="IMA Fungus">
        <title>Genomic characterization of three marine fungi, including Emericellopsis atlantica sp. nov. with signatures of a generalist lifestyle and marine biomass degradation.</title>
        <authorList>
            <person name="Hagestad O.C."/>
            <person name="Hou L."/>
            <person name="Andersen J.H."/>
            <person name="Hansen E.H."/>
            <person name="Altermark B."/>
            <person name="Li C."/>
            <person name="Kuhnert E."/>
            <person name="Cox R.J."/>
            <person name="Crous P.W."/>
            <person name="Spatafora J.W."/>
            <person name="Lail K."/>
            <person name="Amirebrahimi M."/>
            <person name="Lipzen A."/>
            <person name="Pangilinan J."/>
            <person name="Andreopoulos W."/>
            <person name="Hayes R.D."/>
            <person name="Ng V."/>
            <person name="Grigoriev I.V."/>
            <person name="Jackson S.A."/>
            <person name="Sutton T.D.S."/>
            <person name="Dobson A.D.W."/>
            <person name="Rama T."/>
        </authorList>
    </citation>
    <scope>NUCLEOTIDE SEQUENCE</scope>
    <source>
        <strain evidence="2">TRa018bII</strain>
    </source>
</reference>
<dbReference type="PANTHER" id="PTHR38790:SF9">
    <property type="entry name" value="F-BOX DOMAIN-CONTAINING PROTEIN"/>
    <property type="match status" value="1"/>
</dbReference>